<accession>A0A2S0L636</accession>
<dbReference type="Proteomes" id="UP000237883">
    <property type="component" value="Chromosome"/>
</dbReference>
<organism evidence="2 3">
    <name type="scientific">Mogibacterium diversum</name>
    <dbReference type="NCBI Taxonomy" id="114527"/>
    <lineage>
        <taxon>Bacteria</taxon>
        <taxon>Bacillati</taxon>
        <taxon>Bacillota</taxon>
        <taxon>Clostridia</taxon>
        <taxon>Peptostreptococcales</taxon>
        <taxon>Anaerovoracaceae</taxon>
        <taxon>Mogibacterium</taxon>
    </lineage>
</organism>
<feature type="transmembrane region" description="Helical" evidence="1">
    <location>
        <begin position="172"/>
        <end position="192"/>
    </location>
</feature>
<sequence length="202" mass="21814">MGNSFEKRIIELAKKYVVVMIVCVAVCAVGMAKVEGSKASTSYKAKLTVAVTPADGYQKSTLEDIQKNEELVGLYAKISTSSKTLDRVAQYAGLDEKGRIALNSRVAVDFDKDGQYVDIYITADTEDEALKLANAEAKAVVEVGKEVRGEDILKVVSMPNKPLEAESVSTKGYYATGGVAGIFVGIIVSALLEMKRKKHVRN</sequence>
<protein>
    <recommendedName>
        <fullName evidence="4">Polysaccharide chain length determinant N-terminal domain-containing protein</fullName>
    </recommendedName>
</protein>
<reference evidence="3" key="1">
    <citation type="submission" date="2018-02" db="EMBL/GenBank/DDBJ databases">
        <authorList>
            <person name="Holder M.E."/>
            <person name="Ajami N.J."/>
            <person name="Petrosino J.F."/>
        </authorList>
    </citation>
    <scope>NUCLEOTIDE SEQUENCE [LARGE SCALE GENOMIC DNA]</scope>
    <source>
        <strain evidence="3">CCUG 47132</strain>
    </source>
</reference>
<proteinExistence type="predicted"/>
<dbReference type="KEGG" id="mdv:C5Q96_07765"/>
<dbReference type="AlphaFoldDB" id="A0A2S0L636"/>
<dbReference type="RefSeq" id="WP_106057807.1">
    <property type="nucleotide sequence ID" value="NZ_CP027228.1"/>
</dbReference>
<dbReference type="EMBL" id="CP027228">
    <property type="protein sequence ID" value="AVM48753.1"/>
    <property type="molecule type" value="Genomic_DNA"/>
</dbReference>
<dbReference type="GeneID" id="78392159"/>
<gene>
    <name evidence="2" type="ORF">C5Q96_07765</name>
</gene>
<keyword evidence="1" id="KW-0812">Transmembrane</keyword>
<keyword evidence="3" id="KW-1185">Reference proteome</keyword>
<evidence type="ECO:0000256" key="1">
    <source>
        <dbReference type="SAM" id="Phobius"/>
    </source>
</evidence>
<dbReference type="OrthoDB" id="2360475at2"/>
<evidence type="ECO:0008006" key="4">
    <source>
        <dbReference type="Google" id="ProtNLM"/>
    </source>
</evidence>
<keyword evidence="1" id="KW-0472">Membrane</keyword>
<feature type="transmembrane region" description="Helical" evidence="1">
    <location>
        <begin position="12"/>
        <end position="32"/>
    </location>
</feature>
<keyword evidence="1" id="KW-1133">Transmembrane helix</keyword>
<name>A0A2S0L636_9FIRM</name>
<evidence type="ECO:0000313" key="2">
    <source>
        <dbReference type="EMBL" id="AVM48753.1"/>
    </source>
</evidence>
<evidence type="ECO:0000313" key="3">
    <source>
        <dbReference type="Proteomes" id="UP000237883"/>
    </source>
</evidence>